<feature type="region of interest" description="Disordered" evidence="9">
    <location>
        <begin position="1"/>
        <end position="20"/>
    </location>
</feature>
<keyword evidence="12" id="KW-1185">Reference proteome</keyword>
<comment type="similarity">
    <text evidence="7">Belongs to the GID4/VID24 family.</text>
</comment>
<proteinExistence type="inferred from homology"/>
<evidence type="ECO:0000256" key="4">
    <source>
        <dbReference type="ARBA" id="ARBA00023127"/>
    </source>
</evidence>
<comment type="caution">
    <text evidence="11">The sequence shown here is derived from an EMBL/GenBank/DDBJ whole genome shotgun (WGS) entry which is preliminary data.</text>
</comment>
<reference evidence="11 12" key="1">
    <citation type="submission" date="2018-10" db="EMBL/GenBank/DDBJ databases">
        <title>A high-quality apple genome assembly.</title>
        <authorList>
            <person name="Hu J."/>
        </authorList>
    </citation>
    <scope>NUCLEOTIDE SEQUENCE [LARGE SCALE GENOMIC DNA]</scope>
    <source>
        <strain evidence="12">cv. HFTH1</strain>
        <tissue evidence="11">Young leaf</tissue>
    </source>
</reference>
<dbReference type="PANTHER" id="PTHR14534">
    <property type="entry name" value="VACUOLAR IMPORT AND DEGRADATION PROTEIN 24"/>
    <property type="match status" value="1"/>
</dbReference>
<gene>
    <name evidence="11" type="ORF">DVH24_004402</name>
</gene>
<dbReference type="GO" id="GO:0051301">
    <property type="term" value="P:cell division"/>
    <property type="evidence" value="ECO:0007669"/>
    <property type="project" value="UniProtKB-KW"/>
</dbReference>
<dbReference type="InterPro" id="IPR036915">
    <property type="entry name" value="Cyclin-like_sf"/>
</dbReference>
<comment type="similarity">
    <text evidence="1">Belongs to the cyclin family. Cyclin D subfamily.</text>
</comment>
<evidence type="ECO:0000256" key="6">
    <source>
        <dbReference type="ARBA" id="ARBA00032263"/>
    </source>
</evidence>
<dbReference type="Proteomes" id="UP000290289">
    <property type="component" value="Chromosome 12"/>
</dbReference>
<dbReference type="SMART" id="SM00385">
    <property type="entry name" value="CYCLIN"/>
    <property type="match status" value="1"/>
</dbReference>
<dbReference type="Pfam" id="PF00134">
    <property type="entry name" value="Cyclin_N"/>
    <property type="match status" value="1"/>
</dbReference>
<keyword evidence="5" id="KW-0131">Cell cycle</keyword>
<evidence type="ECO:0000256" key="3">
    <source>
        <dbReference type="ARBA" id="ARBA00022618"/>
    </source>
</evidence>
<accession>A0A498I9Q8</accession>
<evidence type="ECO:0000256" key="8">
    <source>
        <dbReference type="RuleBase" id="RU000383"/>
    </source>
</evidence>
<dbReference type="GO" id="GO:0007039">
    <property type="term" value="P:protein catabolic process in the vacuole"/>
    <property type="evidence" value="ECO:0007669"/>
    <property type="project" value="TreeGrafter"/>
</dbReference>
<sequence length="523" mass="59405">MPVRVAETSAPSQLSGSNCGQTTPPACTLLSFGQAFSGTQNFSSLQKDEAWRVNVRIQGCDLEYGYLCGTMEALNVPMADTPVVTFWEGEIVDTKNYTFFTGKWEAMPEDDIRHWTKFPSFSSLLSQVEVDGGKSLDLSNYPYIFMRWKEQYFVNVGTDCGLTIAGFYYVCFSCSDGSINGFYYDPNSSLLCDEVCPSSPPAVTTEPFGHSNFGSSMYTTKEDYEQALTICMEKEISYMPEPNYLENLSSNNLVIARLKCIQWFIKSAGRLNLSLGTVFYAANYLDRFISMNHCTGWKYWMVELVSVACLSIANKFSDTCNPSLLELQMEDLDHSFEPSTIQRMEMMVLNALGWRLASTTAYSYLELLEWILDSLKPQLHEKLIGRLNKLLLGAISDSKLLDFRPSVVAISALRCSLDKIQLSEAISDNAYLTCLTSLLDHDQKCELVKCHMMMEEQYSSVDCLDNLRAHRDFHYCPSSPTTVLLKNRINFYDFHVDLSLFKMRDQTMITGINKRKREDDYLN</sequence>
<dbReference type="FunFam" id="1.10.472.10:FF:000060">
    <property type="entry name" value="D6-type cyclin"/>
    <property type="match status" value="1"/>
</dbReference>
<dbReference type="Gene3D" id="1.10.472.10">
    <property type="entry name" value="Cyclin-like"/>
    <property type="match status" value="2"/>
</dbReference>
<evidence type="ECO:0000313" key="12">
    <source>
        <dbReference type="Proteomes" id="UP000290289"/>
    </source>
</evidence>
<keyword evidence="3" id="KW-0132">Cell division</keyword>
<dbReference type="InterPro" id="IPR006671">
    <property type="entry name" value="Cyclin_N"/>
</dbReference>
<comment type="subunit">
    <text evidence="2">Interacts with the CDC2 protein kinase to form a serine/threonine kinase holoenzyme complex also known as maturation promoting factor (MPF). The cyclin subunit imparts substrate specificity to the complex.</text>
</comment>
<dbReference type="GO" id="GO:0006623">
    <property type="term" value="P:protein targeting to vacuole"/>
    <property type="evidence" value="ECO:0007669"/>
    <property type="project" value="TreeGrafter"/>
</dbReference>
<feature type="compositionally biased region" description="Polar residues" evidence="9">
    <location>
        <begin position="9"/>
        <end position="20"/>
    </location>
</feature>
<evidence type="ECO:0000313" key="11">
    <source>
        <dbReference type="EMBL" id="RXH80488.1"/>
    </source>
</evidence>
<dbReference type="AlphaFoldDB" id="A0A498I9Q8"/>
<keyword evidence="4 8" id="KW-0195">Cyclin</keyword>
<dbReference type="InterPro" id="IPR018618">
    <property type="entry name" value="GID4/10-like"/>
</dbReference>
<feature type="domain" description="Cyclin-like" evidence="10">
    <location>
        <begin position="262"/>
        <end position="350"/>
    </location>
</feature>
<dbReference type="SUPFAM" id="SSF47954">
    <property type="entry name" value="Cyclin-like"/>
    <property type="match status" value="1"/>
</dbReference>
<evidence type="ECO:0000256" key="7">
    <source>
        <dbReference type="ARBA" id="ARBA00061469"/>
    </source>
</evidence>
<organism evidence="11 12">
    <name type="scientific">Malus domestica</name>
    <name type="common">Apple</name>
    <name type="synonym">Pyrus malus</name>
    <dbReference type="NCBI Taxonomy" id="3750"/>
    <lineage>
        <taxon>Eukaryota</taxon>
        <taxon>Viridiplantae</taxon>
        <taxon>Streptophyta</taxon>
        <taxon>Embryophyta</taxon>
        <taxon>Tracheophyta</taxon>
        <taxon>Spermatophyta</taxon>
        <taxon>Magnoliopsida</taxon>
        <taxon>eudicotyledons</taxon>
        <taxon>Gunneridae</taxon>
        <taxon>Pentapetalae</taxon>
        <taxon>rosids</taxon>
        <taxon>fabids</taxon>
        <taxon>Rosales</taxon>
        <taxon>Rosaceae</taxon>
        <taxon>Amygdaloideae</taxon>
        <taxon>Maleae</taxon>
        <taxon>Malus</taxon>
    </lineage>
</organism>
<dbReference type="EMBL" id="RDQH01000338">
    <property type="protein sequence ID" value="RXH80488.1"/>
    <property type="molecule type" value="Genomic_DNA"/>
</dbReference>
<dbReference type="InterPro" id="IPR013763">
    <property type="entry name" value="Cyclin-like_dom"/>
</dbReference>
<protein>
    <recommendedName>
        <fullName evidence="6">B-like cyclin</fullName>
    </recommendedName>
</protein>
<dbReference type="GO" id="GO:0005773">
    <property type="term" value="C:vacuole"/>
    <property type="evidence" value="ECO:0007669"/>
    <property type="project" value="GOC"/>
</dbReference>
<dbReference type="GO" id="GO:0043161">
    <property type="term" value="P:proteasome-mediated ubiquitin-dependent protein catabolic process"/>
    <property type="evidence" value="ECO:0007669"/>
    <property type="project" value="TreeGrafter"/>
</dbReference>
<evidence type="ECO:0000256" key="1">
    <source>
        <dbReference type="ARBA" id="ARBA00009065"/>
    </source>
</evidence>
<dbReference type="STRING" id="3750.A0A498I9Q8"/>
<dbReference type="PANTHER" id="PTHR14534:SF3">
    <property type="entry name" value="GID COMPLEX SUBUNIT 4 HOMOLOG"/>
    <property type="match status" value="1"/>
</dbReference>
<evidence type="ECO:0000256" key="5">
    <source>
        <dbReference type="ARBA" id="ARBA00023306"/>
    </source>
</evidence>
<evidence type="ECO:0000256" key="9">
    <source>
        <dbReference type="SAM" id="MobiDB-lite"/>
    </source>
</evidence>
<evidence type="ECO:0000256" key="2">
    <source>
        <dbReference type="ARBA" id="ARBA00011177"/>
    </source>
</evidence>
<dbReference type="GO" id="GO:0034657">
    <property type="term" value="C:GID complex"/>
    <property type="evidence" value="ECO:0007669"/>
    <property type="project" value="TreeGrafter"/>
</dbReference>
<name>A0A498I9Q8_MALDO</name>
<evidence type="ECO:0000259" key="10">
    <source>
        <dbReference type="SMART" id="SM00385"/>
    </source>
</evidence>
<dbReference type="GO" id="GO:0045721">
    <property type="term" value="P:negative regulation of gluconeogenesis"/>
    <property type="evidence" value="ECO:0007669"/>
    <property type="project" value="TreeGrafter"/>
</dbReference>
<dbReference type="Pfam" id="PF09783">
    <property type="entry name" value="Vac_ImportDeg"/>
    <property type="match status" value="1"/>
</dbReference>